<dbReference type="PANTHER" id="PTHR39591">
    <property type="entry name" value="UPF0265 PROTEIN YEEX"/>
    <property type="match status" value="1"/>
</dbReference>
<keyword evidence="1 2" id="KW-0963">Cytoplasm</keyword>
<evidence type="ECO:0000313" key="4">
    <source>
        <dbReference type="EMBL" id="OBX02851.1"/>
    </source>
</evidence>
<comment type="similarity">
    <text evidence="2">Belongs to the pole-localizer TmaR family.</text>
</comment>
<dbReference type="EMBL" id="JTJQ01000004">
    <property type="protein sequence ID" value="OBX02851.1"/>
    <property type="molecule type" value="Genomic_DNA"/>
</dbReference>
<proteinExistence type="inferred from homology"/>
<comment type="subcellular location">
    <subcellularLocation>
        <location evidence="2">Cytoplasm</location>
    </subcellularLocation>
</comment>
<comment type="function">
    <text evidence="2">Pole-localizer protein involved in the regulation of several cellular processes.</text>
</comment>
<keyword evidence="5" id="KW-1185">Reference proteome</keyword>
<dbReference type="RefSeq" id="WP_065230486.1">
    <property type="nucleotide sequence ID" value="NZ_JTJP01000046.1"/>
</dbReference>
<dbReference type="Pfam" id="PF04363">
    <property type="entry name" value="DUF496"/>
    <property type="match status" value="1"/>
</dbReference>
<dbReference type="InterPro" id="IPR007458">
    <property type="entry name" value="DUF496"/>
</dbReference>
<evidence type="ECO:0000256" key="1">
    <source>
        <dbReference type="ARBA" id="ARBA00022490"/>
    </source>
</evidence>
<reference evidence="4 5" key="1">
    <citation type="submission" date="2014-11" db="EMBL/GenBank/DDBJ databases">
        <title>Pan-genome of Gallibacterium spp.</title>
        <authorList>
            <person name="Kudirkiene E."/>
            <person name="Bojesen A.M."/>
        </authorList>
    </citation>
    <scope>NUCLEOTIDE SEQUENCE [LARGE SCALE GENOMIC DNA]</scope>
    <source>
        <strain evidence="4 5">Gerl. 2740/89</strain>
    </source>
</reference>
<evidence type="ECO:0000256" key="2">
    <source>
        <dbReference type="HAMAP-Rule" id="MF_00683"/>
    </source>
</evidence>
<dbReference type="Proteomes" id="UP000092594">
    <property type="component" value="Unassembled WGS sequence"/>
</dbReference>
<organism evidence="4 5">
    <name type="scientific">Gallibacterium genomosp. 1</name>
    <dbReference type="NCBI Taxonomy" id="155515"/>
    <lineage>
        <taxon>Bacteria</taxon>
        <taxon>Pseudomonadati</taxon>
        <taxon>Pseudomonadota</taxon>
        <taxon>Gammaproteobacteria</taxon>
        <taxon>Pasteurellales</taxon>
        <taxon>Pasteurellaceae</taxon>
        <taxon>Gallibacterium</taxon>
    </lineage>
</organism>
<protein>
    <recommendedName>
        <fullName evidence="2">Pole-localizer protein TmaR</fullName>
    </recommendedName>
</protein>
<dbReference type="PIRSF" id="PIRSF028773">
    <property type="entry name" value="UCP028773"/>
    <property type="match status" value="1"/>
</dbReference>
<evidence type="ECO:0000313" key="5">
    <source>
        <dbReference type="Proteomes" id="UP000092594"/>
    </source>
</evidence>
<name>A0AB36DYM1_9PAST</name>
<dbReference type="GO" id="GO:0005829">
    <property type="term" value="C:cytosol"/>
    <property type="evidence" value="ECO:0007669"/>
    <property type="project" value="TreeGrafter"/>
</dbReference>
<dbReference type="HAMAP" id="MF_00683">
    <property type="entry name" value="UPF0265"/>
    <property type="match status" value="1"/>
</dbReference>
<sequence>MENVSKKCFEDVLEYVRMYRQKNKLLRDIADNDRKIRDNQKRVLLLDNLNQYITDDMSVADIRAIIANMRDDYESRVDDYMIRNAEASKQRQEIKKAMKEQSRLHAEMLKKDKDKE</sequence>
<accession>A0AB36DYM1</accession>
<gene>
    <name evidence="2" type="primary">tmaR</name>
    <name evidence="4" type="ORF">QV05_00885</name>
</gene>
<feature type="region of interest" description="Disordered" evidence="3">
    <location>
        <begin position="91"/>
        <end position="116"/>
    </location>
</feature>
<dbReference type="AlphaFoldDB" id="A0AB36DYM1"/>
<comment type="caution">
    <text evidence="4">The sequence shown here is derived from an EMBL/GenBank/DDBJ whole genome shotgun (WGS) entry which is preliminary data.</text>
</comment>
<dbReference type="PANTHER" id="PTHR39591:SF1">
    <property type="entry name" value="UPF0265 PROTEIN YEEX"/>
    <property type="match status" value="1"/>
</dbReference>
<evidence type="ECO:0000256" key="3">
    <source>
        <dbReference type="SAM" id="MobiDB-lite"/>
    </source>
</evidence>
<dbReference type="GO" id="GO:0032880">
    <property type="term" value="P:regulation of protein localization"/>
    <property type="evidence" value="ECO:0007669"/>
    <property type="project" value="UniProtKB-UniRule"/>
</dbReference>
<dbReference type="NCBIfam" id="NF003844">
    <property type="entry name" value="PRK05423.1"/>
    <property type="match status" value="1"/>
</dbReference>